<evidence type="ECO:0000313" key="3">
    <source>
        <dbReference type="Proteomes" id="UP000252004"/>
    </source>
</evidence>
<feature type="transmembrane region" description="Helical" evidence="1">
    <location>
        <begin position="158"/>
        <end position="190"/>
    </location>
</feature>
<dbReference type="AlphaFoldDB" id="A0A344U5F0"/>
<feature type="transmembrane region" description="Helical" evidence="1">
    <location>
        <begin position="211"/>
        <end position="230"/>
    </location>
</feature>
<keyword evidence="1" id="KW-0472">Membrane</keyword>
<feature type="transmembrane region" description="Helical" evidence="1">
    <location>
        <begin position="52"/>
        <end position="71"/>
    </location>
</feature>
<sequence>MSITARPQADREAAGPLATADEIFRTLMGRHAPDADERPDDRLIRRMQTGRTLLGLGGAVWLVLAYPLSSGREEFVLGKVVELGMACAVLLAGSVLGITAFLAAGTPDRRRSFARRLSGPLICMLALALGPALFWLALSTVKGDLVGEVELVNFYSSLLGRGILCSVLSFLTLVIGCLLAIAVLIVSVPYTLVTAYACVTSCFRASDVHQLLPALLSPLLVWSLFAFQLFNGPDVAAPPEVLYTFLLGGPLSVTALSVWEVRRLRTRYGITLRSALGR</sequence>
<dbReference type="EMBL" id="CP030862">
    <property type="protein sequence ID" value="AXE26121.1"/>
    <property type="molecule type" value="Genomic_DNA"/>
</dbReference>
<dbReference type="KEGG" id="sgz:C0216_24035"/>
<proteinExistence type="predicted"/>
<name>A0A344U5F0_9ACTN</name>
<feature type="transmembrane region" description="Helical" evidence="1">
    <location>
        <begin position="117"/>
        <end position="138"/>
    </location>
</feature>
<gene>
    <name evidence="2" type="ORF">C0216_24035</name>
</gene>
<protein>
    <submittedName>
        <fullName evidence="2">Uncharacterized protein</fullName>
    </submittedName>
</protein>
<keyword evidence="3" id="KW-1185">Reference proteome</keyword>
<accession>A0A344U5F0</accession>
<feature type="transmembrane region" description="Helical" evidence="1">
    <location>
        <begin position="83"/>
        <end position="105"/>
    </location>
</feature>
<evidence type="ECO:0000256" key="1">
    <source>
        <dbReference type="SAM" id="Phobius"/>
    </source>
</evidence>
<organism evidence="2 3">
    <name type="scientific">Streptomyces globosus</name>
    <dbReference type="NCBI Taxonomy" id="68209"/>
    <lineage>
        <taxon>Bacteria</taxon>
        <taxon>Bacillati</taxon>
        <taxon>Actinomycetota</taxon>
        <taxon>Actinomycetes</taxon>
        <taxon>Kitasatosporales</taxon>
        <taxon>Streptomycetaceae</taxon>
        <taxon>Streptomyces</taxon>
    </lineage>
</organism>
<keyword evidence="1" id="KW-1133">Transmembrane helix</keyword>
<dbReference type="RefSeq" id="WP_114057296.1">
    <property type="nucleotide sequence ID" value="NZ_CP030862.1"/>
</dbReference>
<dbReference type="Proteomes" id="UP000252004">
    <property type="component" value="Chromosome"/>
</dbReference>
<evidence type="ECO:0000313" key="2">
    <source>
        <dbReference type="EMBL" id="AXE26121.1"/>
    </source>
</evidence>
<reference evidence="2 3" key="1">
    <citation type="submission" date="2018-01" db="EMBL/GenBank/DDBJ databases">
        <title>Draft genome Sequence of streptomyces globosus LZH-48.</title>
        <authorList>
            <person name="Ran K."/>
            <person name="Li Z."/>
            <person name="Wei S."/>
            <person name="Dong R."/>
        </authorList>
    </citation>
    <scope>NUCLEOTIDE SEQUENCE [LARGE SCALE GENOMIC DNA]</scope>
    <source>
        <strain evidence="2 3">LZH-48</strain>
    </source>
</reference>
<feature type="transmembrane region" description="Helical" evidence="1">
    <location>
        <begin position="242"/>
        <end position="259"/>
    </location>
</feature>
<dbReference type="OrthoDB" id="4217684at2"/>
<keyword evidence="1" id="KW-0812">Transmembrane</keyword>